<reference evidence="2" key="1">
    <citation type="journal article" date="2019" name="Int. J. Syst. Evol. Microbiol.">
        <title>The Global Catalogue of Microorganisms (GCM) 10K type strain sequencing project: providing services to taxonomists for standard genome sequencing and annotation.</title>
        <authorList>
            <consortium name="The Broad Institute Genomics Platform"/>
            <consortium name="The Broad Institute Genome Sequencing Center for Infectious Disease"/>
            <person name="Wu L."/>
            <person name="Ma J."/>
        </authorList>
    </citation>
    <scope>NUCLEOTIDE SEQUENCE [LARGE SCALE GENOMIC DNA]</scope>
    <source>
        <strain evidence="2">DT43</strain>
    </source>
</reference>
<dbReference type="InterPro" id="IPR000801">
    <property type="entry name" value="Esterase-like"/>
</dbReference>
<accession>A0ABW0UEC0</accession>
<dbReference type="InterPro" id="IPR029058">
    <property type="entry name" value="AB_hydrolase_fold"/>
</dbReference>
<dbReference type="Pfam" id="PF00756">
    <property type="entry name" value="Esterase"/>
    <property type="match status" value="1"/>
</dbReference>
<dbReference type="PANTHER" id="PTHR48098">
    <property type="entry name" value="ENTEROCHELIN ESTERASE-RELATED"/>
    <property type="match status" value="1"/>
</dbReference>
<keyword evidence="1" id="KW-0378">Hydrolase</keyword>
<organism evidence="1 2">
    <name type="scientific">Streptococcus caledonicus</name>
    <dbReference type="NCBI Taxonomy" id="2614158"/>
    <lineage>
        <taxon>Bacteria</taxon>
        <taxon>Bacillati</taxon>
        <taxon>Bacillota</taxon>
        <taxon>Bacilli</taxon>
        <taxon>Lactobacillales</taxon>
        <taxon>Streptococcaceae</taxon>
        <taxon>Streptococcus</taxon>
    </lineage>
</organism>
<dbReference type="PANTHER" id="PTHR48098:SF1">
    <property type="entry name" value="DIACYLGLYCEROL ACYLTRANSFERASE_MYCOLYLTRANSFERASE AG85A"/>
    <property type="match status" value="1"/>
</dbReference>
<name>A0ABW0UEC0_9STRE</name>
<sequence>MAFLQIEYNSEVLKQRRQVNVIYPDLGIGNRKEIPVLYLLHGMNGNENSWNNHTNLQRLVRHTNLIIIMPNSDNGWYTNTASGVNYYDAIAVELPKVMRDFLPNMTTKRDKTFIAGLSMGGYGAFKIALTSNQFSWAGSFSGALFTDEKILEHTTENEIPYWTGIFGPLTAENLSKHTLSYHAKDFDGKTNLYAWCGQEDFLFATNEKAIADLKEMGIAIDYRKAHGTHDWYYWEKQIEAFLEMLPIDYVTEERLS</sequence>
<dbReference type="Proteomes" id="UP001596110">
    <property type="component" value="Unassembled WGS sequence"/>
</dbReference>
<dbReference type="SUPFAM" id="SSF53474">
    <property type="entry name" value="alpha/beta-Hydrolases"/>
    <property type="match status" value="1"/>
</dbReference>
<dbReference type="EMBL" id="JBHSOJ010000016">
    <property type="protein sequence ID" value="MFC5630932.1"/>
    <property type="molecule type" value="Genomic_DNA"/>
</dbReference>
<dbReference type="RefSeq" id="WP_156805476.1">
    <property type="nucleotide sequence ID" value="NZ_JBHSOJ010000016.1"/>
</dbReference>
<evidence type="ECO:0000313" key="1">
    <source>
        <dbReference type="EMBL" id="MFC5630932.1"/>
    </source>
</evidence>
<dbReference type="InterPro" id="IPR050583">
    <property type="entry name" value="Mycobacterial_A85_antigen"/>
</dbReference>
<evidence type="ECO:0000313" key="2">
    <source>
        <dbReference type="Proteomes" id="UP001596110"/>
    </source>
</evidence>
<comment type="caution">
    <text evidence="1">The sequence shown here is derived from an EMBL/GenBank/DDBJ whole genome shotgun (WGS) entry which is preliminary data.</text>
</comment>
<proteinExistence type="predicted"/>
<keyword evidence="2" id="KW-1185">Reference proteome</keyword>
<gene>
    <name evidence="1" type="ORF">ACFPQ3_04840</name>
</gene>
<dbReference type="GO" id="GO:0016787">
    <property type="term" value="F:hydrolase activity"/>
    <property type="evidence" value="ECO:0007669"/>
    <property type="project" value="UniProtKB-KW"/>
</dbReference>
<protein>
    <submittedName>
        <fullName evidence="1">Alpha/beta hydrolase</fullName>
    </submittedName>
</protein>
<dbReference type="Gene3D" id="3.40.50.1820">
    <property type="entry name" value="alpha/beta hydrolase"/>
    <property type="match status" value="1"/>
</dbReference>